<name>B7PT27_IXOSC</name>
<reference evidence="9" key="2">
    <citation type="submission" date="2020-05" db="UniProtKB">
        <authorList>
            <consortium name="EnsemblMetazoa"/>
        </authorList>
    </citation>
    <scope>IDENTIFICATION</scope>
    <source>
        <strain evidence="9">wikel</strain>
    </source>
</reference>
<evidence type="ECO:0000256" key="3">
    <source>
        <dbReference type="ARBA" id="ARBA00022692"/>
    </source>
</evidence>
<reference evidence="8 10" key="1">
    <citation type="submission" date="2008-03" db="EMBL/GenBank/DDBJ databases">
        <title>Annotation of Ixodes scapularis.</title>
        <authorList>
            <consortium name="Ixodes scapularis Genome Project Consortium"/>
            <person name="Caler E."/>
            <person name="Hannick L.I."/>
            <person name="Bidwell S."/>
            <person name="Joardar V."/>
            <person name="Thiagarajan M."/>
            <person name="Amedeo P."/>
            <person name="Galinsky K.J."/>
            <person name="Schobel S."/>
            <person name="Inman J."/>
            <person name="Hostetler J."/>
            <person name="Miller J."/>
            <person name="Hammond M."/>
            <person name="Megy K."/>
            <person name="Lawson D."/>
            <person name="Kodira C."/>
            <person name="Sutton G."/>
            <person name="Meyer J."/>
            <person name="Hill C.A."/>
            <person name="Birren B."/>
            <person name="Nene V."/>
            <person name="Collins F."/>
            <person name="Alarcon-Chaidez F."/>
            <person name="Wikel S."/>
            <person name="Strausberg R."/>
        </authorList>
    </citation>
    <scope>NUCLEOTIDE SEQUENCE [LARGE SCALE GENOMIC DNA]</scope>
    <source>
        <strain evidence="10">Wikel</strain>
        <strain evidence="8">Wikel colony</strain>
    </source>
</reference>
<dbReference type="EMBL" id="DS782887">
    <property type="protein sequence ID" value="EEC09749.1"/>
    <property type="molecule type" value="Genomic_DNA"/>
</dbReference>
<organism>
    <name type="scientific">Ixodes scapularis</name>
    <name type="common">Black-legged tick</name>
    <name type="synonym">Deer tick</name>
    <dbReference type="NCBI Taxonomy" id="6945"/>
    <lineage>
        <taxon>Eukaryota</taxon>
        <taxon>Metazoa</taxon>
        <taxon>Ecdysozoa</taxon>
        <taxon>Arthropoda</taxon>
        <taxon>Chelicerata</taxon>
        <taxon>Arachnida</taxon>
        <taxon>Acari</taxon>
        <taxon>Parasitiformes</taxon>
        <taxon>Ixodida</taxon>
        <taxon>Ixodoidea</taxon>
        <taxon>Ixodidae</taxon>
        <taxon>Ixodinae</taxon>
        <taxon>Ixodes</taxon>
    </lineage>
</organism>
<feature type="transmembrane region" description="Helical" evidence="6">
    <location>
        <begin position="156"/>
        <end position="178"/>
    </location>
</feature>
<comment type="subcellular location">
    <subcellularLocation>
        <location evidence="1">Cell membrane</location>
        <topology evidence="1">Multi-pass membrane protein</topology>
    </subcellularLocation>
</comment>
<sequence length="180" mass="19752">MAVGLCVNTLLGEKTDGILERCTVAGVKSFEIVFAHVCSQMCIIVVQNLLLLFVGFVVFRLPSVGPVYVIVLLTLLQGTCGMALGDNRTEGCRKEQGEMSGNTVVWLIDGLAGILWPVEGIPMYVRWLSYILPLTLPAEAFRSVMSKGWGFTHPSVLLGILVSSCWTVVFLTITVFTFRY</sequence>
<protein>
    <submittedName>
        <fullName evidence="8 9">ABC transporter, putative</fullName>
    </submittedName>
</protein>
<evidence type="ECO:0000313" key="9">
    <source>
        <dbReference type="EnsemblMetazoa" id="ISCW007011-PA"/>
    </source>
</evidence>
<dbReference type="EMBL" id="ABJB011049326">
    <property type="status" value="NOT_ANNOTATED_CDS"/>
    <property type="molecule type" value="Genomic_DNA"/>
</dbReference>
<dbReference type="GO" id="GO:0005886">
    <property type="term" value="C:plasma membrane"/>
    <property type="evidence" value="ECO:0000318"/>
    <property type="project" value="GO_Central"/>
</dbReference>
<dbReference type="Pfam" id="PF01061">
    <property type="entry name" value="ABC2_membrane"/>
    <property type="match status" value="1"/>
</dbReference>
<dbReference type="InParanoid" id="B7PT27"/>
<evidence type="ECO:0000256" key="4">
    <source>
        <dbReference type="ARBA" id="ARBA00022989"/>
    </source>
</evidence>
<keyword evidence="10" id="KW-1185">Reference proteome</keyword>
<dbReference type="AlphaFoldDB" id="B7PT27"/>
<evidence type="ECO:0000256" key="1">
    <source>
        <dbReference type="ARBA" id="ARBA00004651"/>
    </source>
</evidence>
<feature type="domain" description="ABC-2 type transporter transmembrane" evidence="7">
    <location>
        <begin position="8"/>
        <end position="145"/>
    </location>
</feature>
<keyword evidence="4 6" id="KW-1133">Transmembrane helix</keyword>
<evidence type="ECO:0000259" key="7">
    <source>
        <dbReference type="Pfam" id="PF01061"/>
    </source>
</evidence>
<dbReference type="EMBL" id="ABJB010978111">
    <property type="status" value="NOT_ANNOTATED_CDS"/>
    <property type="molecule type" value="Genomic_DNA"/>
</dbReference>
<dbReference type="PaxDb" id="6945-B7PT27"/>
<dbReference type="PANTHER" id="PTHR30294:SF38">
    <property type="entry name" value="TRANSPORT PERMEASE PROTEIN"/>
    <property type="match status" value="1"/>
</dbReference>
<proteinExistence type="predicted"/>
<evidence type="ECO:0000313" key="8">
    <source>
        <dbReference type="EMBL" id="EEC09749.1"/>
    </source>
</evidence>
<feature type="transmembrane region" description="Helical" evidence="6">
    <location>
        <begin position="37"/>
        <end position="59"/>
    </location>
</feature>
<dbReference type="PANTHER" id="PTHR30294">
    <property type="entry name" value="MEMBRANE COMPONENT OF ABC TRANSPORTER YHHJ-RELATED"/>
    <property type="match status" value="1"/>
</dbReference>
<gene>
    <name evidence="8" type="ORF">IscW_ISCW007011</name>
</gene>
<evidence type="ECO:0000256" key="5">
    <source>
        <dbReference type="ARBA" id="ARBA00023136"/>
    </source>
</evidence>
<dbReference type="VEuPathDB" id="VectorBase:ISCW007011"/>
<accession>B7PT27</accession>
<evidence type="ECO:0000256" key="2">
    <source>
        <dbReference type="ARBA" id="ARBA00022475"/>
    </source>
</evidence>
<dbReference type="Proteomes" id="UP000001555">
    <property type="component" value="Unassembled WGS sequence"/>
</dbReference>
<dbReference type="EMBL" id="ABJB011098575">
    <property type="status" value="NOT_ANNOTATED_CDS"/>
    <property type="molecule type" value="Genomic_DNA"/>
</dbReference>
<evidence type="ECO:0000313" key="10">
    <source>
        <dbReference type="Proteomes" id="UP000001555"/>
    </source>
</evidence>
<evidence type="ECO:0000256" key="6">
    <source>
        <dbReference type="SAM" id="Phobius"/>
    </source>
</evidence>
<dbReference type="VEuPathDB" id="VectorBase:ISCP_020762"/>
<dbReference type="EnsemblMetazoa" id="ISCW007011-RA">
    <property type="protein sequence ID" value="ISCW007011-PA"/>
    <property type="gene ID" value="ISCW007011"/>
</dbReference>
<keyword evidence="3 6" id="KW-0812">Transmembrane</keyword>
<dbReference type="OrthoDB" id="10255969at2759"/>
<dbReference type="EMBL" id="ABJB010983371">
    <property type="status" value="NOT_ANNOTATED_CDS"/>
    <property type="molecule type" value="Genomic_DNA"/>
</dbReference>
<dbReference type="VEuPathDB" id="VectorBase:ISCI007011"/>
<feature type="transmembrane region" description="Helical" evidence="6">
    <location>
        <begin position="65"/>
        <end position="84"/>
    </location>
</feature>
<dbReference type="GO" id="GO:0140359">
    <property type="term" value="F:ABC-type transporter activity"/>
    <property type="evidence" value="ECO:0007669"/>
    <property type="project" value="InterPro"/>
</dbReference>
<feature type="transmembrane region" description="Helical" evidence="6">
    <location>
        <begin position="104"/>
        <end position="125"/>
    </location>
</feature>
<keyword evidence="2" id="KW-1003">Cell membrane</keyword>
<keyword evidence="5 6" id="KW-0472">Membrane</keyword>
<dbReference type="InterPro" id="IPR013525">
    <property type="entry name" value="ABC2_TM"/>
</dbReference>
<dbReference type="HOGENOM" id="CLU_100629_0_0_1"/>
<dbReference type="InterPro" id="IPR051449">
    <property type="entry name" value="ABC-2_transporter_component"/>
</dbReference>